<evidence type="ECO:0000256" key="7">
    <source>
        <dbReference type="ARBA" id="ARBA00022737"/>
    </source>
</evidence>
<keyword evidence="5" id="KW-0812">Transmembrane</keyword>
<evidence type="ECO:0000313" key="21">
    <source>
        <dbReference type="Proteomes" id="UP001500842"/>
    </source>
</evidence>
<keyword evidence="9" id="KW-0418">Kinase</keyword>
<feature type="signal peptide" evidence="18">
    <location>
        <begin position="1"/>
        <end position="27"/>
    </location>
</feature>
<dbReference type="InterPro" id="IPR059226">
    <property type="entry name" value="Choice_anch_Q_dom"/>
</dbReference>
<accession>A0ABN1ZUQ4</accession>
<dbReference type="InterPro" id="IPR011050">
    <property type="entry name" value="Pectin_lyase_fold/virulence"/>
</dbReference>
<keyword evidence="3" id="KW-1003">Cell membrane</keyword>
<organism evidence="20 21">
    <name type="scientific">Nocardioides humi</name>
    <dbReference type="NCBI Taxonomy" id="449461"/>
    <lineage>
        <taxon>Bacteria</taxon>
        <taxon>Bacillati</taxon>
        <taxon>Actinomycetota</taxon>
        <taxon>Actinomycetes</taxon>
        <taxon>Propionibacteriales</taxon>
        <taxon>Nocardioidaceae</taxon>
        <taxon>Nocardioides</taxon>
    </lineage>
</organism>
<keyword evidence="21" id="KW-1185">Reference proteome</keyword>
<dbReference type="Pfam" id="PF07679">
    <property type="entry name" value="I-set"/>
    <property type="match status" value="2"/>
</dbReference>
<dbReference type="SMART" id="SM00409">
    <property type="entry name" value="IG"/>
    <property type="match status" value="2"/>
</dbReference>
<dbReference type="InterPro" id="IPR006665">
    <property type="entry name" value="OmpA-like"/>
</dbReference>
<dbReference type="Gene3D" id="3.30.1330.60">
    <property type="entry name" value="OmpA-like domain"/>
    <property type="match status" value="1"/>
</dbReference>
<protein>
    <recommendedName>
        <fullName evidence="2">receptor protein-tyrosine kinase</fullName>
        <ecNumber evidence="2">2.7.10.1</ecNumber>
    </recommendedName>
</protein>
<feature type="compositionally biased region" description="Gly residues" evidence="17">
    <location>
        <begin position="186"/>
        <end position="224"/>
    </location>
</feature>
<feature type="compositionally biased region" description="Gly residues" evidence="17">
    <location>
        <begin position="136"/>
        <end position="150"/>
    </location>
</feature>
<dbReference type="Proteomes" id="UP001500842">
    <property type="component" value="Unassembled WGS sequence"/>
</dbReference>
<dbReference type="InterPro" id="IPR013098">
    <property type="entry name" value="Ig_I-set"/>
</dbReference>
<dbReference type="PROSITE" id="PS50835">
    <property type="entry name" value="IG_LIKE"/>
    <property type="match status" value="1"/>
</dbReference>
<feature type="compositionally biased region" description="Low complexity" evidence="17">
    <location>
        <begin position="225"/>
        <end position="238"/>
    </location>
</feature>
<reference evidence="20 21" key="1">
    <citation type="journal article" date="2019" name="Int. J. Syst. Evol. Microbiol.">
        <title>The Global Catalogue of Microorganisms (GCM) 10K type strain sequencing project: providing services to taxonomists for standard genome sequencing and annotation.</title>
        <authorList>
            <consortium name="The Broad Institute Genomics Platform"/>
            <consortium name="The Broad Institute Genome Sequencing Center for Infectious Disease"/>
            <person name="Wu L."/>
            <person name="Ma J."/>
        </authorList>
    </citation>
    <scope>NUCLEOTIDE SEQUENCE [LARGE SCALE GENOMIC DNA]</scope>
    <source>
        <strain evidence="20 21">JCM 14942</strain>
    </source>
</reference>
<evidence type="ECO:0000256" key="8">
    <source>
        <dbReference type="ARBA" id="ARBA00022741"/>
    </source>
</evidence>
<dbReference type="NCBIfam" id="TIGR02543">
    <property type="entry name" value="List_Bact_rpt"/>
    <property type="match status" value="2"/>
</dbReference>
<evidence type="ECO:0000256" key="1">
    <source>
        <dbReference type="ARBA" id="ARBA00004251"/>
    </source>
</evidence>
<comment type="subcellular location">
    <subcellularLocation>
        <location evidence="1">Cell membrane</location>
        <topology evidence="1">Single-pass type I membrane protein</topology>
    </subcellularLocation>
</comment>
<keyword evidence="8" id="KW-0547">Nucleotide-binding</keyword>
<evidence type="ECO:0000256" key="3">
    <source>
        <dbReference type="ARBA" id="ARBA00022475"/>
    </source>
</evidence>
<keyword evidence="4" id="KW-0808">Transferase</keyword>
<dbReference type="PANTHER" id="PTHR44170:SF54">
    <property type="entry name" value="FI24025P1"/>
    <property type="match status" value="1"/>
</dbReference>
<dbReference type="NCBIfam" id="NF041518">
    <property type="entry name" value="choice_anch_Q"/>
    <property type="match status" value="2"/>
</dbReference>
<dbReference type="InterPro" id="IPR013378">
    <property type="entry name" value="InlB-like_B-rpt"/>
</dbReference>
<dbReference type="InterPro" id="IPR006311">
    <property type="entry name" value="TAT_signal"/>
</dbReference>
<evidence type="ECO:0000313" key="20">
    <source>
        <dbReference type="EMBL" id="GAA1504874.1"/>
    </source>
</evidence>
<feature type="domain" description="Ig-like" evidence="19">
    <location>
        <begin position="1067"/>
        <end position="1152"/>
    </location>
</feature>
<sequence>MPGSRRSRLSRSLVLTLLAGAAGSAVAMQGAPPAAAAAWDCATVPGRCTETFGPDEDFQHWTVPDGVTSATFTLVGAAGGTAAFGDATPGAGGSLTGTVATTPGVSYRITPGGVGGAGTTSGDGIFAGVSEGGIWGGGSGEDASGGGGGASRVEAYDEGSDTWSTLLVAGGGGGAGRSDDAAAETGGAGGDGGEVGAPGGDTSGGTGKGGGGGTAAAGGAGGTATDGVTTRTGRSGSATSGGGFGNMSGWTAGAAAAGGGEGWYGGGQGTVSFAGLAGGGGGGGSSHADASVTEVSYTVGANPHTSPTGGDGYISITYADPTVVPPAPEDVYVAAAGTDTGDCAVVGTACATLRYAYGQVADGGTVHVGPGTVPSGGGTLDGTKTVAVVGDPGGSTVNGRIFTGGDADLAFRDLTLLSTSQQNLAAEGDVSLDRVTVLNEDDDAAIAISGNGTMAIRNSTIAGAGVQTFGATVDLVSSTVVSPSYSLGGNAFGVINVAGSIVSGPCGSFGNGSKIVDQGHNVEDGCGSGANRFSHATTQHVSDVGLGALADNGGPTRTFLPWAASPVVDAVPLGTTACPAVTGTVTDQTGAERRQGTACNAGSVEEIAGPPADVYVEMPENGGADTGDCSSPAAACATLSYAYGQAAATATIHLGPGVFPAGATFTGSDRDVTIVGHPDGTRIGSGVYIYAPHTPSLTLRDLRLDFALSCSGAITLDRVLVTSAPEWWPYYGVRACGGTVEVRNSTFTGLTSAVYVDPGTTTGAVTFTGSTIAGISGGVVEGDASLVTLTGSIVADAAGGACAGPVNDGGHNLVDDDTCDLTATGSQGEVSDLALGSLGDHGGPTASFKPAATSPAVDLVPAGVAHCPAAVGAGKDQTGAARFQGAACDAGAVEQASLVTVTFDPAGGSAVAPVEVPYGTAVDAPADPTRPGYTFDGWYDGESAYDFATIVTDDLTLTAHWTLADVATVITDQPDDVTAIEGVDATFTATATGVPDPVARWEVSHDGGEHWVAEGGEIATVSGQPTTLTVPNVSASMDGYRYRVRFSNSVGGPLTTTPATLTVQTAPVVTLEPDDAEVNAGADAGFTAAASGRPAPGVRWQVDDGTGWADVSGATSETLDLTGVTEDMDGNRYRAVFSNPAGTAETRAATLTVRAPVTVTFDSAGGSAVAPVSVAYGTAVGRPADPTRAGYSFTGWYTSAGGSTPYAFATLVTAPVTLYAHWAPEGDLTVDAHPVIVTADRFEVRCHATTGTLRSCAATVTTRHKGSTVVLAQGEATASTADAVVQVRLTRAGRRLTRPALGGVAVTLLAIGVLDNGLTRHAERPSLLFAPKQTRRGASAMFGPDGARLTAAGKRFLDRIAAQAEQVSVLTCVGHTARTGNRVGNRIAHRLSVRRAKAACAYLVRRGVQVRTKVRVVGVGNTATRKGGAPRNRFVDVVVRHR</sequence>
<keyword evidence="14" id="KW-1015">Disulfide bond</keyword>
<dbReference type="Pfam" id="PF09479">
    <property type="entry name" value="Flg_new"/>
    <property type="match status" value="2"/>
</dbReference>
<evidence type="ECO:0000256" key="5">
    <source>
        <dbReference type="ARBA" id="ARBA00022692"/>
    </source>
</evidence>
<evidence type="ECO:0000256" key="14">
    <source>
        <dbReference type="ARBA" id="ARBA00023157"/>
    </source>
</evidence>
<keyword evidence="15" id="KW-0675">Receptor</keyword>
<keyword evidence="12" id="KW-0472">Membrane</keyword>
<dbReference type="InterPro" id="IPR036737">
    <property type="entry name" value="OmpA-like_sf"/>
</dbReference>
<comment type="caution">
    <text evidence="20">The sequence shown here is derived from an EMBL/GenBank/DDBJ whole genome shotgun (WGS) entry which is preliminary data.</text>
</comment>
<dbReference type="InterPro" id="IPR036179">
    <property type="entry name" value="Ig-like_dom_sf"/>
</dbReference>
<dbReference type="Pfam" id="PF00691">
    <property type="entry name" value="OmpA"/>
    <property type="match status" value="1"/>
</dbReference>
<evidence type="ECO:0000256" key="6">
    <source>
        <dbReference type="ARBA" id="ARBA00022729"/>
    </source>
</evidence>
<dbReference type="InterPro" id="IPR007110">
    <property type="entry name" value="Ig-like_dom"/>
</dbReference>
<evidence type="ECO:0000256" key="12">
    <source>
        <dbReference type="ARBA" id="ARBA00023136"/>
    </source>
</evidence>
<keyword evidence="11" id="KW-1133">Transmembrane helix</keyword>
<dbReference type="Gene3D" id="2.60.40.10">
    <property type="entry name" value="Immunoglobulins"/>
    <property type="match status" value="2"/>
</dbReference>
<name>A0ABN1ZUQ4_9ACTN</name>
<evidence type="ECO:0000256" key="16">
    <source>
        <dbReference type="ARBA" id="ARBA00023180"/>
    </source>
</evidence>
<proteinExistence type="predicted"/>
<keyword evidence="7" id="KW-0677">Repeat</keyword>
<evidence type="ECO:0000256" key="18">
    <source>
        <dbReference type="SAM" id="SignalP"/>
    </source>
</evidence>
<keyword evidence="13" id="KW-0829">Tyrosine-protein kinase</keyword>
<evidence type="ECO:0000256" key="15">
    <source>
        <dbReference type="ARBA" id="ARBA00023170"/>
    </source>
</evidence>
<keyword evidence="6 18" id="KW-0732">Signal</keyword>
<keyword evidence="16" id="KW-0325">Glycoprotein</keyword>
<feature type="region of interest" description="Disordered" evidence="17">
    <location>
        <begin position="169"/>
        <end position="246"/>
    </location>
</feature>
<dbReference type="EC" id="2.7.10.1" evidence="2"/>
<dbReference type="SUPFAM" id="SSF51126">
    <property type="entry name" value="Pectin lyase-like"/>
    <property type="match status" value="2"/>
</dbReference>
<dbReference type="InterPro" id="IPR055163">
    <property type="entry name" value="ALK/LTK-like_GRD"/>
</dbReference>
<dbReference type="RefSeq" id="WP_344111001.1">
    <property type="nucleotide sequence ID" value="NZ_BAAAOR010000004.1"/>
</dbReference>
<dbReference type="EMBL" id="BAAAOR010000004">
    <property type="protein sequence ID" value="GAA1504874.1"/>
    <property type="molecule type" value="Genomic_DNA"/>
</dbReference>
<dbReference type="PROSITE" id="PS51318">
    <property type="entry name" value="TAT"/>
    <property type="match status" value="1"/>
</dbReference>
<feature type="region of interest" description="Disordered" evidence="17">
    <location>
        <begin position="136"/>
        <end position="155"/>
    </location>
</feature>
<gene>
    <name evidence="20" type="ORF">GCM10009788_05480</name>
</gene>
<feature type="chain" id="PRO_5047119562" description="receptor protein-tyrosine kinase" evidence="18">
    <location>
        <begin position="28"/>
        <end position="1442"/>
    </location>
</feature>
<dbReference type="PANTHER" id="PTHR44170">
    <property type="entry name" value="PROTEIN SIDEKICK"/>
    <property type="match status" value="1"/>
</dbReference>
<dbReference type="InterPro" id="IPR013783">
    <property type="entry name" value="Ig-like_fold"/>
</dbReference>
<dbReference type="InterPro" id="IPR042229">
    <property type="entry name" value="Listeria/Bacterioides_rpt_sf"/>
</dbReference>
<evidence type="ECO:0000256" key="11">
    <source>
        <dbReference type="ARBA" id="ARBA00022989"/>
    </source>
</evidence>
<evidence type="ECO:0000256" key="17">
    <source>
        <dbReference type="SAM" id="MobiDB-lite"/>
    </source>
</evidence>
<dbReference type="SUPFAM" id="SSF103088">
    <property type="entry name" value="OmpA-like"/>
    <property type="match status" value="1"/>
</dbReference>
<evidence type="ECO:0000256" key="4">
    <source>
        <dbReference type="ARBA" id="ARBA00022679"/>
    </source>
</evidence>
<dbReference type="Pfam" id="PF12810">
    <property type="entry name" value="ALK_LTK_GRD"/>
    <property type="match status" value="1"/>
</dbReference>
<evidence type="ECO:0000256" key="13">
    <source>
        <dbReference type="ARBA" id="ARBA00023137"/>
    </source>
</evidence>
<evidence type="ECO:0000256" key="10">
    <source>
        <dbReference type="ARBA" id="ARBA00022840"/>
    </source>
</evidence>
<dbReference type="InterPro" id="IPR003599">
    <property type="entry name" value="Ig_sub"/>
</dbReference>
<dbReference type="Gene3D" id="2.60.40.4270">
    <property type="entry name" value="Listeria-Bacteroides repeat domain"/>
    <property type="match status" value="2"/>
</dbReference>
<evidence type="ECO:0000256" key="9">
    <source>
        <dbReference type="ARBA" id="ARBA00022777"/>
    </source>
</evidence>
<dbReference type="SUPFAM" id="SSF48726">
    <property type="entry name" value="Immunoglobulin"/>
    <property type="match status" value="2"/>
</dbReference>
<evidence type="ECO:0000259" key="19">
    <source>
        <dbReference type="PROSITE" id="PS50835"/>
    </source>
</evidence>
<keyword evidence="10" id="KW-0067">ATP-binding</keyword>
<evidence type="ECO:0000256" key="2">
    <source>
        <dbReference type="ARBA" id="ARBA00011902"/>
    </source>
</evidence>